<dbReference type="PRINTS" id="PR00081">
    <property type="entry name" value="GDHRDH"/>
</dbReference>
<dbReference type="OrthoDB" id="9803333at2"/>
<dbReference type="InterPro" id="IPR020904">
    <property type="entry name" value="Sc_DH/Rdtase_CS"/>
</dbReference>
<dbReference type="PANTHER" id="PTHR42760">
    <property type="entry name" value="SHORT-CHAIN DEHYDROGENASES/REDUCTASES FAMILY MEMBER"/>
    <property type="match status" value="1"/>
</dbReference>
<organism evidence="2 3">
    <name type="scientific">Wenxinia marina DSM 24838</name>
    <dbReference type="NCBI Taxonomy" id="1123501"/>
    <lineage>
        <taxon>Bacteria</taxon>
        <taxon>Pseudomonadati</taxon>
        <taxon>Pseudomonadota</taxon>
        <taxon>Alphaproteobacteria</taxon>
        <taxon>Rhodobacterales</taxon>
        <taxon>Roseobacteraceae</taxon>
        <taxon>Wenxinia</taxon>
    </lineage>
</organism>
<comment type="similarity">
    <text evidence="1">Belongs to the short-chain dehydrogenases/reductases (SDR) family.</text>
</comment>
<sequence>MDGKRAIITGAGGGIGGALAEDMTARGWQVLGLDLNADGLGRLQGGAMTRVCDVTDEDAVAEAVAATGWDGLDLLVSNAGIARPYNTPIEQLTLAEWRRLTDSHLLGAFLLVRACAPLLRARRGSIVLMSSVRALQSEPDSEAYATAKAGLTGMAHALAMSLGPEVRTNAVAPGWISHDPDGVRDIDNTQHPVGRVGRFDDIVGTVRWLTEAEFVTGQTIVVDGGMGRKMIYEE</sequence>
<dbReference type="EMBL" id="AONG01000005">
    <property type="protein sequence ID" value="KIQ70461.1"/>
    <property type="molecule type" value="Genomic_DNA"/>
</dbReference>
<dbReference type="Gene3D" id="3.40.50.720">
    <property type="entry name" value="NAD(P)-binding Rossmann-like Domain"/>
    <property type="match status" value="1"/>
</dbReference>
<dbReference type="GO" id="GO:0016616">
    <property type="term" value="F:oxidoreductase activity, acting on the CH-OH group of donors, NAD or NADP as acceptor"/>
    <property type="evidence" value="ECO:0007669"/>
    <property type="project" value="TreeGrafter"/>
</dbReference>
<name>A0A0D0PGI0_9RHOB</name>
<dbReference type="AlphaFoldDB" id="A0A0D0PGI0"/>
<keyword evidence="3" id="KW-1185">Reference proteome</keyword>
<dbReference type="Pfam" id="PF13561">
    <property type="entry name" value="adh_short_C2"/>
    <property type="match status" value="1"/>
</dbReference>
<dbReference type="PANTHER" id="PTHR42760:SF40">
    <property type="entry name" value="3-OXOACYL-[ACYL-CARRIER-PROTEIN] REDUCTASE, CHLOROPLASTIC"/>
    <property type="match status" value="1"/>
</dbReference>
<evidence type="ECO:0000313" key="2">
    <source>
        <dbReference type="EMBL" id="KIQ70461.1"/>
    </source>
</evidence>
<evidence type="ECO:0000313" key="3">
    <source>
        <dbReference type="Proteomes" id="UP000035100"/>
    </source>
</evidence>
<dbReference type="eggNOG" id="COG1028">
    <property type="taxonomic scope" value="Bacteria"/>
</dbReference>
<reference evidence="2 3" key="1">
    <citation type="submission" date="2013-01" db="EMBL/GenBank/DDBJ databases">
        <authorList>
            <person name="Fiebig A."/>
            <person name="Goeker M."/>
            <person name="Klenk H.-P.P."/>
        </authorList>
    </citation>
    <scope>NUCLEOTIDE SEQUENCE [LARGE SCALE GENOMIC DNA]</scope>
    <source>
        <strain evidence="2 3">DSM 24838</strain>
    </source>
</reference>
<dbReference type="PRINTS" id="PR00080">
    <property type="entry name" value="SDRFAMILY"/>
</dbReference>
<gene>
    <name evidence="2" type="ORF">Wenmar_00837</name>
</gene>
<dbReference type="InterPro" id="IPR036291">
    <property type="entry name" value="NAD(P)-bd_dom_sf"/>
</dbReference>
<proteinExistence type="inferred from homology"/>
<dbReference type="Proteomes" id="UP000035100">
    <property type="component" value="Unassembled WGS sequence"/>
</dbReference>
<comment type="caution">
    <text evidence="2">The sequence shown here is derived from an EMBL/GenBank/DDBJ whole genome shotgun (WGS) entry which is preliminary data.</text>
</comment>
<dbReference type="SUPFAM" id="SSF51735">
    <property type="entry name" value="NAD(P)-binding Rossmann-fold domains"/>
    <property type="match status" value="1"/>
</dbReference>
<dbReference type="FunFam" id="3.40.50.720:FF:000084">
    <property type="entry name" value="Short-chain dehydrogenase reductase"/>
    <property type="match status" value="1"/>
</dbReference>
<dbReference type="RefSeq" id="WP_018304205.1">
    <property type="nucleotide sequence ID" value="NZ_KB902312.1"/>
</dbReference>
<protein>
    <submittedName>
        <fullName evidence="2">Dehydrogenase</fullName>
    </submittedName>
</protein>
<evidence type="ECO:0000256" key="1">
    <source>
        <dbReference type="ARBA" id="ARBA00006484"/>
    </source>
</evidence>
<dbReference type="STRING" id="1123501.Wenmar_00837"/>
<dbReference type="PROSITE" id="PS00061">
    <property type="entry name" value="ADH_SHORT"/>
    <property type="match status" value="1"/>
</dbReference>
<dbReference type="InterPro" id="IPR002347">
    <property type="entry name" value="SDR_fam"/>
</dbReference>
<dbReference type="GO" id="GO:0030497">
    <property type="term" value="P:fatty acid elongation"/>
    <property type="evidence" value="ECO:0007669"/>
    <property type="project" value="TreeGrafter"/>
</dbReference>
<accession>A0A0D0PGI0</accession>